<dbReference type="InterPro" id="IPR013783">
    <property type="entry name" value="Ig-like_fold"/>
</dbReference>
<evidence type="ECO:0000256" key="1">
    <source>
        <dbReference type="SAM" id="MobiDB-lite"/>
    </source>
</evidence>
<dbReference type="STRING" id="278856.A0A212F7V0"/>
<organism evidence="2 3">
    <name type="scientific">Danaus plexippus plexippus</name>
    <dbReference type="NCBI Taxonomy" id="278856"/>
    <lineage>
        <taxon>Eukaryota</taxon>
        <taxon>Metazoa</taxon>
        <taxon>Ecdysozoa</taxon>
        <taxon>Arthropoda</taxon>
        <taxon>Hexapoda</taxon>
        <taxon>Insecta</taxon>
        <taxon>Pterygota</taxon>
        <taxon>Neoptera</taxon>
        <taxon>Endopterygota</taxon>
        <taxon>Lepidoptera</taxon>
        <taxon>Glossata</taxon>
        <taxon>Ditrysia</taxon>
        <taxon>Papilionoidea</taxon>
        <taxon>Nymphalidae</taxon>
        <taxon>Danainae</taxon>
        <taxon>Danaini</taxon>
        <taxon>Danaina</taxon>
        <taxon>Danaus</taxon>
        <taxon>Danaus</taxon>
    </lineage>
</organism>
<gene>
    <name evidence="2" type="ORF">KGM_202950</name>
</gene>
<dbReference type="Proteomes" id="UP000007151">
    <property type="component" value="Unassembled WGS sequence"/>
</dbReference>
<feature type="region of interest" description="Disordered" evidence="1">
    <location>
        <begin position="1"/>
        <end position="21"/>
    </location>
</feature>
<proteinExistence type="predicted"/>
<keyword evidence="3" id="KW-1185">Reference proteome</keyword>
<dbReference type="AlphaFoldDB" id="A0A212F7V0"/>
<dbReference type="EMBL" id="AGBW02009825">
    <property type="protein sequence ID" value="OWR49814.1"/>
    <property type="molecule type" value="Genomic_DNA"/>
</dbReference>
<dbReference type="KEGG" id="dpl:KGM_202950"/>
<accession>A0A212F7V0</accession>
<dbReference type="SUPFAM" id="SSF48726">
    <property type="entry name" value="Immunoglobulin"/>
    <property type="match status" value="1"/>
</dbReference>
<comment type="caution">
    <text evidence="2">The sequence shown here is derived from an EMBL/GenBank/DDBJ whole genome shotgun (WGS) entry which is preliminary data.</text>
</comment>
<dbReference type="InterPro" id="IPR036179">
    <property type="entry name" value="Ig-like_dom_sf"/>
</dbReference>
<sequence length="83" mass="9084">MEPPPRLSFSNSTGARVSCAAHGSPTPTITWLTEDGVPVSDIPGLSLIWQQTIIRHHVKPALTSVLEHHSSRSPRPWQENGKP</sequence>
<dbReference type="Gene3D" id="2.60.40.10">
    <property type="entry name" value="Immunoglobulins"/>
    <property type="match status" value="1"/>
</dbReference>
<dbReference type="InParanoid" id="A0A212F7V0"/>
<name>A0A212F7V0_DANPL</name>
<evidence type="ECO:0000313" key="3">
    <source>
        <dbReference type="Proteomes" id="UP000007151"/>
    </source>
</evidence>
<evidence type="ECO:0000313" key="2">
    <source>
        <dbReference type="EMBL" id="OWR49814.1"/>
    </source>
</evidence>
<reference evidence="2 3" key="1">
    <citation type="journal article" date="2011" name="Cell">
        <title>The monarch butterfly genome yields insights into long-distance migration.</title>
        <authorList>
            <person name="Zhan S."/>
            <person name="Merlin C."/>
            <person name="Boore J.L."/>
            <person name="Reppert S.M."/>
        </authorList>
    </citation>
    <scope>NUCLEOTIDE SEQUENCE [LARGE SCALE GENOMIC DNA]</scope>
    <source>
        <strain evidence="2">F-2</strain>
    </source>
</reference>
<protein>
    <submittedName>
        <fullName evidence="2">Down syndrome cell adhesion molecule</fullName>
    </submittedName>
</protein>